<organism evidence="1 2">
    <name type="scientific">Bdellovibrio svalbardensis</name>
    <dbReference type="NCBI Taxonomy" id="2972972"/>
    <lineage>
        <taxon>Bacteria</taxon>
        <taxon>Pseudomonadati</taxon>
        <taxon>Bdellovibrionota</taxon>
        <taxon>Bdellovibrionia</taxon>
        <taxon>Bdellovibrionales</taxon>
        <taxon>Pseudobdellovibrionaceae</taxon>
        <taxon>Bdellovibrio</taxon>
    </lineage>
</organism>
<comment type="caution">
    <text evidence="1">The sequence shown here is derived from an EMBL/GenBank/DDBJ whole genome shotgun (WGS) entry which is preliminary data.</text>
</comment>
<keyword evidence="2" id="KW-1185">Reference proteome</keyword>
<dbReference type="Proteomes" id="UP001152321">
    <property type="component" value="Unassembled WGS sequence"/>
</dbReference>
<proteinExistence type="predicted"/>
<dbReference type="EMBL" id="JANRMI010000002">
    <property type="protein sequence ID" value="MDG0816034.1"/>
    <property type="molecule type" value="Genomic_DNA"/>
</dbReference>
<protein>
    <submittedName>
        <fullName evidence="1">Uncharacterized protein</fullName>
    </submittedName>
</protein>
<accession>A0ABT6DJD9</accession>
<name>A0ABT6DJD9_9BACT</name>
<gene>
    <name evidence="1" type="ORF">NWE73_06650</name>
</gene>
<reference evidence="1" key="1">
    <citation type="submission" date="2022-08" db="EMBL/GenBank/DDBJ databases">
        <title>Novel Bdellovibrio Species Isolated from Svalbard: Designation Bdellovibrio svalbardensis.</title>
        <authorList>
            <person name="Mitchell R.J."/>
            <person name="Choi S.Y."/>
        </authorList>
    </citation>
    <scope>NUCLEOTIDE SEQUENCE</scope>
    <source>
        <strain evidence="1">PAP01</strain>
    </source>
</reference>
<evidence type="ECO:0000313" key="1">
    <source>
        <dbReference type="EMBL" id="MDG0816034.1"/>
    </source>
</evidence>
<dbReference type="RefSeq" id="WP_277577512.1">
    <property type="nucleotide sequence ID" value="NZ_JANRMI010000002.1"/>
</dbReference>
<sequence>MKRIEVKLALIDQVMPTGKLKWSERIFNLGLLRVRDLNALFSKYQIQDFQDPYLRKQFITQLYTLHETPWMGLRKSVELSRNERLQEWVVRTSEQRMLNAGLRELVDEMSLGNASILKLAQVNLKKVLSSGWLGLPTRLPMFNKPLEPIIFEKILWEGPASYEQALRSVMKKDHAADVYNNFTRAYNKAAMVALIAVLYYTLPQMQDELEEQVLKAQESHAQDPENVKKRDEAFQKAMANLDKMAQQIDELNNQDPKEQMFQETLVMFESANNRKATATEIQTLREKLGLLH</sequence>
<evidence type="ECO:0000313" key="2">
    <source>
        <dbReference type="Proteomes" id="UP001152321"/>
    </source>
</evidence>